<keyword evidence="2" id="KW-0472">Membrane</keyword>
<reference evidence="3" key="2">
    <citation type="submission" date="2023-03" db="EMBL/GenBank/DDBJ databases">
        <authorList>
            <person name="Inwood S.N."/>
            <person name="Skelly J.G."/>
            <person name="Guhlin J."/>
            <person name="Harrop T.W.R."/>
            <person name="Goldson S.G."/>
            <person name="Dearden P.K."/>
        </authorList>
    </citation>
    <scope>NUCLEOTIDE SEQUENCE</scope>
    <source>
        <strain evidence="3">Lincoln</strain>
        <tissue evidence="3">Whole body</tissue>
    </source>
</reference>
<sequence>MSKIFCSLSGVTLQTELTIMTFVDAMSSLRDWTPPFDWANKIDQIWKTTISRTGFTNNYDQYIKIVLSWVVVSRMVVAHLYTITYAANLYAILTWCHGKILLPWLMLSAFKNFILESIVILVVILLYLEGNLSAFLFTSIMLDKLISSVVAAHNWYKINSLYVELDNKNSKKTLITNMSSIMTIPSNIMFGMPIQSSGLDNNIDDQIIYTSDKYTSLPNLGYLDIDLSLMTITSLSTNHESQEQSDESQVNIIDDCELTTVKKVRKILGLPSDDESTVDNKLIDNEINEKTLNVSTNDELTPLNEDNDNDDQSNSCYCPTQNDKDDGTSVNNIENLLNNNYQNEDKHNEIIIDNNDTEWVNQWTMKELLKSRRLKLNKRQNRLLFQLNYADYSSRLSSDDELNKSVNSFNTVDVVKNENEKVKVFEFVDKYTLYPSEREDKIVNRKINSLKANIFGNIIQPSPETINFTHSTNSKVDNDDITISYDSSSTQTSIYKLISDNSFYQSLLSNNSTNRKYRLYETAHERQEKELIALKSYNAKTLWKDKQKSDKNKLKLIYGRESNSLENSKTMKSNDDKQLFKLYKRQHEMRNISGVINESTKPKIKSVSCKKIQVSLMGRNLHRIKARENIPRHYLMKTASDLTNIDKATAKYRKKKFSPVVTSKYSNIKNKIDQLDWSISSWELDAVHDNSLSKFSFDTEFTMFDMIDEYNTVELLQSAFSFDSRNTDQGFYLGPASTDYYSLSEQIPNVFQEIIKATRLPTVHNDCNNLSTNDIDFGEIYYQELVTCGGDYEIFKTVEYSNSINPENDVEIYTIDYWIKKLKELSLNSNENSRGAEKFEILNQMPELFIFRRLINNLCSSQMTSTWTNTSTVSIPLRKFKFTSTTTLNYSTK</sequence>
<keyword evidence="2" id="KW-1133">Transmembrane helix</keyword>
<name>A0AA39FF14_MICHY</name>
<proteinExistence type="predicted"/>
<gene>
    <name evidence="3" type="ORF">PV327_001982</name>
</gene>
<evidence type="ECO:0000313" key="4">
    <source>
        <dbReference type="Proteomes" id="UP001168972"/>
    </source>
</evidence>
<feature type="region of interest" description="Disordered" evidence="1">
    <location>
        <begin position="295"/>
        <end position="315"/>
    </location>
</feature>
<evidence type="ECO:0000256" key="2">
    <source>
        <dbReference type="SAM" id="Phobius"/>
    </source>
</evidence>
<keyword evidence="2" id="KW-0812">Transmembrane</keyword>
<dbReference type="Proteomes" id="UP001168972">
    <property type="component" value="Unassembled WGS sequence"/>
</dbReference>
<feature type="transmembrane region" description="Helical" evidence="2">
    <location>
        <begin position="66"/>
        <end position="92"/>
    </location>
</feature>
<evidence type="ECO:0000256" key="1">
    <source>
        <dbReference type="SAM" id="MobiDB-lite"/>
    </source>
</evidence>
<protein>
    <submittedName>
        <fullName evidence="3">Uncharacterized protein</fullName>
    </submittedName>
</protein>
<dbReference type="AlphaFoldDB" id="A0AA39FF14"/>
<evidence type="ECO:0000313" key="3">
    <source>
        <dbReference type="EMBL" id="KAK0168154.1"/>
    </source>
</evidence>
<comment type="caution">
    <text evidence="3">The sequence shown here is derived from an EMBL/GenBank/DDBJ whole genome shotgun (WGS) entry which is preliminary data.</text>
</comment>
<dbReference type="EMBL" id="JAQQBR010001831">
    <property type="protein sequence ID" value="KAK0168154.1"/>
    <property type="molecule type" value="Genomic_DNA"/>
</dbReference>
<reference evidence="3" key="1">
    <citation type="journal article" date="2023" name="bioRxiv">
        <title>Scaffold-level genome assemblies of two parasitoid biocontrol wasps reveal the parthenogenesis mechanism and an associated novel virus.</title>
        <authorList>
            <person name="Inwood S."/>
            <person name="Skelly J."/>
            <person name="Guhlin J."/>
            <person name="Harrop T."/>
            <person name="Goldson S."/>
            <person name="Dearden P."/>
        </authorList>
    </citation>
    <scope>NUCLEOTIDE SEQUENCE</scope>
    <source>
        <strain evidence="3">Lincoln</strain>
        <tissue evidence="3">Whole body</tissue>
    </source>
</reference>
<organism evidence="3 4">
    <name type="scientific">Microctonus hyperodae</name>
    <name type="common">Parasitoid wasp</name>
    <dbReference type="NCBI Taxonomy" id="165561"/>
    <lineage>
        <taxon>Eukaryota</taxon>
        <taxon>Metazoa</taxon>
        <taxon>Ecdysozoa</taxon>
        <taxon>Arthropoda</taxon>
        <taxon>Hexapoda</taxon>
        <taxon>Insecta</taxon>
        <taxon>Pterygota</taxon>
        <taxon>Neoptera</taxon>
        <taxon>Endopterygota</taxon>
        <taxon>Hymenoptera</taxon>
        <taxon>Apocrita</taxon>
        <taxon>Ichneumonoidea</taxon>
        <taxon>Braconidae</taxon>
        <taxon>Euphorinae</taxon>
        <taxon>Microctonus</taxon>
    </lineage>
</organism>
<accession>A0AA39FF14</accession>
<feature type="transmembrane region" description="Helical" evidence="2">
    <location>
        <begin position="104"/>
        <end position="128"/>
    </location>
</feature>
<keyword evidence="4" id="KW-1185">Reference proteome</keyword>